<dbReference type="GO" id="GO:0098797">
    <property type="term" value="C:plasma membrane protein complex"/>
    <property type="evidence" value="ECO:0007669"/>
    <property type="project" value="TreeGrafter"/>
</dbReference>
<keyword evidence="7" id="KW-0653">Protein transport</keyword>
<evidence type="ECO:0000256" key="7">
    <source>
        <dbReference type="ARBA" id="ARBA00022927"/>
    </source>
</evidence>
<feature type="compositionally biased region" description="Polar residues" evidence="10">
    <location>
        <begin position="120"/>
        <end position="133"/>
    </location>
</feature>
<keyword evidence="4" id="KW-1003">Cell membrane</keyword>
<gene>
    <name evidence="12" type="ORF">A9R00_05545</name>
</gene>
<evidence type="ECO:0000256" key="4">
    <source>
        <dbReference type="ARBA" id="ARBA00022475"/>
    </source>
</evidence>
<feature type="region of interest" description="Disordered" evidence="10">
    <location>
        <begin position="120"/>
        <end position="146"/>
    </location>
</feature>
<dbReference type="AlphaFoldDB" id="A0A1Y5HTX7"/>
<reference evidence="13" key="1">
    <citation type="journal article" date="2017" name="Proc. Natl. Acad. Sci. U.S.A.">
        <title>Simulation of Deepwater Horizon oil plume reveals substrate specialization within a complex community of hydrocarbon degraders.</title>
        <authorList>
            <person name="Hu P."/>
            <person name="Dubinsky E.A."/>
            <person name="Probst A.J."/>
            <person name="Wang J."/>
            <person name="Sieber C.M.K."/>
            <person name="Tom L.M."/>
            <person name="Gardinali P."/>
            <person name="Banfield J.F."/>
            <person name="Atlas R.M."/>
            <person name="Andersen G.L."/>
        </authorList>
    </citation>
    <scope>NUCLEOTIDE SEQUENCE [LARGE SCALE GENOMIC DNA]</scope>
</reference>
<dbReference type="InterPro" id="IPR051045">
    <property type="entry name" value="TonB-dependent_transducer"/>
</dbReference>
<evidence type="ECO:0000256" key="1">
    <source>
        <dbReference type="ARBA" id="ARBA00004383"/>
    </source>
</evidence>
<evidence type="ECO:0000313" key="13">
    <source>
        <dbReference type="Proteomes" id="UP000227088"/>
    </source>
</evidence>
<evidence type="ECO:0000256" key="2">
    <source>
        <dbReference type="ARBA" id="ARBA00006555"/>
    </source>
</evidence>
<sequence length="293" mass="32518">MSSSATVTSADRLTFTGFLAALLHAAFILGISFTTTDSSQVSSTLEVTLASYKSDQAPEKADFLAQENQQGSGTLDEAKMLTTDVDAEFDANSIQQTSPAQQQASAPKVKPEQAALISTTDKSRFKTQISPEQEATEPTDIPDGPQKTLLERSLEIASLEAKLDTQRQVYAKAPRIQRLTAASTLKANDAYYVNSWRRKIESMGRINYPREAENCFNQCSLRLLVSIKPDGTINHLKVLESSGKKVLDDAAIRIVRRSAPFAPFTEEMRRDIDLLEIIRTWKFKGNRYMTEVN</sequence>
<keyword evidence="3" id="KW-0813">Transport</keyword>
<feature type="region of interest" description="Disordered" evidence="10">
    <location>
        <begin position="95"/>
        <end position="114"/>
    </location>
</feature>
<dbReference type="PANTHER" id="PTHR33446">
    <property type="entry name" value="PROTEIN TONB-RELATED"/>
    <property type="match status" value="1"/>
</dbReference>
<evidence type="ECO:0000256" key="8">
    <source>
        <dbReference type="ARBA" id="ARBA00022989"/>
    </source>
</evidence>
<organism evidence="12 13">
    <name type="scientific">Oleispira antarctica</name>
    <dbReference type="NCBI Taxonomy" id="188908"/>
    <lineage>
        <taxon>Bacteria</taxon>
        <taxon>Pseudomonadati</taxon>
        <taxon>Pseudomonadota</taxon>
        <taxon>Gammaproteobacteria</taxon>
        <taxon>Oceanospirillales</taxon>
        <taxon>Oceanospirillaceae</taxon>
        <taxon>Oleispira</taxon>
    </lineage>
</organism>
<comment type="similarity">
    <text evidence="2">Belongs to the TonB family.</text>
</comment>
<dbReference type="SUPFAM" id="SSF74653">
    <property type="entry name" value="TolA/TonB C-terminal domain"/>
    <property type="match status" value="1"/>
</dbReference>
<dbReference type="Gene3D" id="3.30.1150.10">
    <property type="match status" value="1"/>
</dbReference>
<dbReference type="NCBIfam" id="TIGR01352">
    <property type="entry name" value="tonB_Cterm"/>
    <property type="match status" value="1"/>
</dbReference>
<protein>
    <recommendedName>
        <fullName evidence="11">TonB C-terminal domain-containing protein</fullName>
    </recommendedName>
</protein>
<keyword evidence="9" id="KW-0472">Membrane</keyword>
<evidence type="ECO:0000256" key="6">
    <source>
        <dbReference type="ARBA" id="ARBA00022692"/>
    </source>
</evidence>
<evidence type="ECO:0000259" key="11">
    <source>
        <dbReference type="PROSITE" id="PS52015"/>
    </source>
</evidence>
<dbReference type="PANTHER" id="PTHR33446:SF11">
    <property type="entry name" value="TONB3"/>
    <property type="match status" value="1"/>
</dbReference>
<name>A0A1Y5HTX7_OLEAN</name>
<evidence type="ECO:0000256" key="3">
    <source>
        <dbReference type="ARBA" id="ARBA00022448"/>
    </source>
</evidence>
<dbReference type="Pfam" id="PF03544">
    <property type="entry name" value="TonB_C"/>
    <property type="match status" value="1"/>
</dbReference>
<keyword evidence="8" id="KW-1133">Transmembrane helix</keyword>
<dbReference type="Proteomes" id="UP000227088">
    <property type="component" value="Unassembled WGS sequence"/>
</dbReference>
<dbReference type="GO" id="GO:0031992">
    <property type="term" value="F:energy transducer activity"/>
    <property type="evidence" value="ECO:0007669"/>
    <property type="project" value="TreeGrafter"/>
</dbReference>
<comment type="subcellular location">
    <subcellularLocation>
        <location evidence="1">Cell inner membrane</location>
        <topology evidence="1">Single-pass membrane protein</topology>
        <orientation evidence="1">Periplasmic side</orientation>
    </subcellularLocation>
</comment>
<dbReference type="InterPro" id="IPR037682">
    <property type="entry name" value="TonB_C"/>
</dbReference>
<dbReference type="GO" id="GO:0055085">
    <property type="term" value="P:transmembrane transport"/>
    <property type="evidence" value="ECO:0007669"/>
    <property type="project" value="InterPro"/>
</dbReference>
<feature type="domain" description="TonB C-terminal" evidence="11">
    <location>
        <begin position="193"/>
        <end position="290"/>
    </location>
</feature>
<keyword evidence="5" id="KW-0997">Cell inner membrane</keyword>
<evidence type="ECO:0000313" key="12">
    <source>
        <dbReference type="EMBL" id="OUS40530.1"/>
    </source>
</evidence>
<accession>A0A1Y5HTX7</accession>
<proteinExistence type="inferred from homology"/>
<dbReference type="EMBL" id="MABE01000319">
    <property type="protein sequence ID" value="OUS40530.1"/>
    <property type="molecule type" value="Genomic_DNA"/>
</dbReference>
<evidence type="ECO:0000256" key="5">
    <source>
        <dbReference type="ARBA" id="ARBA00022519"/>
    </source>
</evidence>
<dbReference type="GO" id="GO:0015031">
    <property type="term" value="P:protein transport"/>
    <property type="evidence" value="ECO:0007669"/>
    <property type="project" value="UniProtKB-KW"/>
</dbReference>
<dbReference type="PROSITE" id="PS52015">
    <property type="entry name" value="TONB_CTD"/>
    <property type="match status" value="1"/>
</dbReference>
<keyword evidence="6" id="KW-0812">Transmembrane</keyword>
<comment type="caution">
    <text evidence="12">The sequence shown here is derived from an EMBL/GenBank/DDBJ whole genome shotgun (WGS) entry which is preliminary data.</text>
</comment>
<evidence type="ECO:0000256" key="10">
    <source>
        <dbReference type="SAM" id="MobiDB-lite"/>
    </source>
</evidence>
<dbReference type="InterPro" id="IPR006260">
    <property type="entry name" value="TonB/TolA_C"/>
</dbReference>
<feature type="compositionally biased region" description="Low complexity" evidence="10">
    <location>
        <begin position="95"/>
        <end position="107"/>
    </location>
</feature>
<evidence type="ECO:0000256" key="9">
    <source>
        <dbReference type="ARBA" id="ARBA00023136"/>
    </source>
</evidence>